<evidence type="ECO:0000313" key="2">
    <source>
        <dbReference type="EMBL" id="AFU99888.1"/>
    </source>
</evidence>
<dbReference type="InterPro" id="IPR022742">
    <property type="entry name" value="Hydrolase_4"/>
</dbReference>
<dbReference type="OrthoDB" id="5614837at2"/>
<dbReference type="InterPro" id="IPR051044">
    <property type="entry name" value="MAG_DAG_Lipase"/>
</dbReference>
<feature type="domain" description="Serine aminopeptidase S33" evidence="1">
    <location>
        <begin position="80"/>
        <end position="312"/>
    </location>
</feature>
<gene>
    <name evidence="2" type="ordered locus">M5M_13750</name>
</gene>
<dbReference type="RefSeq" id="WP_015048050.1">
    <property type="nucleotide sequence ID" value="NC_018868.3"/>
</dbReference>
<organism evidence="2 3">
    <name type="scientific">Simiduia agarivorans (strain DSM 21679 / JCM 13881 / BCRC 17597 / SA1)</name>
    <dbReference type="NCBI Taxonomy" id="1117647"/>
    <lineage>
        <taxon>Bacteria</taxon>
        <taxon>Pseudomonadati</taxon>
        <taxon>Pseudomonadota</taxon>
        <taxon>Gammaproteobacteria</taxon>
        <taxon>Cellvibrionales</taxon>
        <taxon>Cellvibrionaceae</taxon>
        <taxon>Simiduia</taxon>
    </lineage>
</organism>
<sequence>MHQPLAEDNTAILSAIDQLVRQWRPLTFIPKQDQQLSDSDTLNAYLSYYGLDQLPAAQHGFGFLNVSGDRICTQYWMPEKPYGKLFLVHGYYDHVGLYRHAIEFGLRHNMAVVAFDLPGHGLSDGERATVDDFEHYTAALADVFEQAKKLPVAGPNVGLAQSTGCAVLLKYQLDRASWFQAEATFTAQIFLAPLVRPKGWKFGRFAHWLVSPFMASLRRVFSQNSHDEQFLELIQRDPLQPRILSLRWVGAMKRWIAQAEQASCLDVPTLMIQGNEDHTVDWRYNVPLLCTKLPRHHIYWLNTGMHQLINESPELRAEYMAVADSFVDSFLRTRKPHEAA</sequence>
<dbReference type="EMBL" id="CP003746">
    <property type="protein sequence ID" value="AFU99888.1"/>
    <property type="molecule type" value="Genomic_DNA"/>
</dbReference>
<dbReference type="Gene3D" id="3.40.50.1820">
    <property type="entry name" value="alpha/beta hydrolase"/>
    <property type="match status" value="1"/>
</dbReference>
<dbReference type="KEGG" id="saga:M5M_13750"/>
<dbReference type="PANTHER" id="PTHR11614">
    <property type="entry name" value="PHOSPHOLIPASE-RELATED"/>
    <property type="match status" value="1"/>
</dbReference>
<accession>K4KP47</accession>
<dbReference type="HOGENOM" id="CLU_026209_6_0_6"/>
<reference evidence="2 3" key="1">
    <citation type="journal article" date="2013" name="Genome Announc.">
        <title>Complete genome sequence of Simiduia agarivorans SA1(T), a marine bacterium able to degrade a variety of polysaccharides.</title>
        <authorList>
            <person name="Lin S.Y."/>
            <person name="Shieh W.Y."/>
            <person name="Chen J.S."/>
            <person name="Tang S.L."/>
        </authorList>
    </citation>
    <scope>NUCLEOTIDE SEQUENCE [LARGE SCALE GENOMIC DNA]</scope>
    <source>
        <strain evidence="3">DSM 21679 / JCM 13881 / BCRC 17597 / SA1</strain>
    </source>
</reference>
<dbReference type="InterPro" id="IPR029058">
    <property type="entry name" value="AB_hydrolase_fold"/>
</dbReference>
<dbReference type="STRING" id="1117647.M5M_13750"/>
<evidence type="ECO:0000313" key="3">
    <source>
        <dbReference type="Proteomes" id="UP000000466"/>
    </source>
</evidence>
<keyword evidence="3" id="KW-1185">Reference proteome</keyword>
<evidence type="ECO:0000259" key="1">
    <source>
        <dbReference type="Pfam" id="PF12146"/>
    </source>
</evidence>
<dbReference type="Pfam" id="PF12146">
    <property type="entry name" value="Hydrolase_4"/>
    <property type="match status" value="1"/>
</dbReference>
<dbReference type="eggNOG" id="COG2267">
    <property type="taxonomic scope" value="Bacteria"/>
</dbReference>
<dbReference type="Proteomes" id="UP000000466">
    <property type="component" value="Chromosome"/>
</dbReference>
<name>K4KP47_SIMAS</name>
<dbReference type="AlphaFoldDB" id="K4KP47"/>
<dbReference type="SUPFAM" id="SSF53474">
    <property type="entry name" value="alpha/beta-Hydrolases"/>
    <property type="match status" value="1"/>
</dbReference>
<protein>
    <submittedName>
        <fullName evidence="2">Lysophospholipase</fullName>
    </submittedName>
</protein>
<proteinExistence type="predicted"/>